<dbReference type="GO" id="GO:0046872">
    <property type="term" value="F:metal ion binding"/>
    <property type="evidence" value="ECO:0007669"/>
    <property type="project" value="UniProtKB-KW"/>
</dbReference>
<evidence type="ECO:0000256" key="2">
    <source>
        <dbReference type="ARBA" id="ARBA00022723"/>
    </source>
</evidence>
<dbReference type="Gene3D" id="1.10.760.10">
    <property type="entry name" value="Cytochrome c-like domain"/>
    <property type="match status" value="1"/>
</dbReference>
<gene>
    <name evidence="6" type="ORF">N177_0065</name>
</gene>
<dbReference type="STRING" id="631454.N177_0065"/>
<proteinExistence type="predicted"/>
<reference evidence="6 7" key="1">
    <citation type="journal article" date="2014" name="Genome Announc.">
        <title>Draft Genome Sequence of Lutibaculum baratangense Strain AMV1T, Isolated from a Mud Volcano in Andamans, India.</title>
        <authorList>
            <person name="Singh A."/>
            <person name="Sreenivas A."/>
            <person name="Sathyanarayana Reddy G."/>
            <person name="Pinnaka A.K."/>
            <person name="Shivaji S."/>
        </authorList>
    </citation>
    <scope>NUCLEOTIDE SEQUENCE [LARGE SCALE GENOMIC DNA]</scope>
    <source>
        <strain evidence="6 7">AMV1</strain>
    </source>
</reference>
<feature type="domain" description="Cytochrome c" evidence="5">
    <location>
        <begin position="48"/>
        <end position="133"/>
    </location>
</feature>
<evidence type="ECO:0000256" key="4">
    <source>
        <dbReference type="PROSITE-ProRule" id="PRU00433"/>
    </source>
</evidence>
<dbReference type="EMBL" id="AWXZ01000004">
    <property type="protein sequence ID" value="ESR27461.1"/>
    <property type="molecule type" value="Genomic_DNA"/>
</dbReference>
<evidence type="ECO:0000259" key="5">
    <source>
        <dbReference type="PROSITE" id="PS51007"/>
    </source>
</evidence>
<dbReference type="PROSITE" id="PS51007">
    <property type="entry name" value="CYTC"/>
    <property type="match status" value="1"/>
</dbReference>
<comment type="caution">
    <text evidence="6">The sequence shown here is derived from an EMBL/GenBank/DDBJ whole genome shotgun (WGS) entry which is preliminary data.</text>
</comment>
<evidence type="ECO:0000256" key="1">
    <source>
        <dbReference type="ARBA" id="ARBA00022617"/>
    </source>
</evidence>
<keyword evidence="7" id="KW-1185">Reference proteome</keyword>
<dbReference type="GO" id="GO:0009055">
    <property type="term" value="F:electron transfer activity"/>
    <property type="evidence" value="ECO:0007669"/>
    <property type="project" value="InterPro"/>
</dbReference>
<dbReference type="Pfam" id="PF00034">
    <property type="entry name" value="Cytochrom_C"/>
    <property type="match status" value="1"/>
</dbReference>
<dbReference type="eggNOG" id="COG2010">
    <property type="taxonomic scope" value="Bacteria"/>
</dbReference>
<dbReference type="InterPro" id="IPR036909">
    <property type="entry name" value="Cyt_c-like_dom_sf"/>
</dbReference>
<dbReference type="AlphaFoldDB" id="V4RNA0"/>
<dbReference type="GO" id="GO:0020037">
    <property type="term" value="F:heme binding"/>
    <property type="evidence" value="ECO:0007669"/>
    <property type="project" value="InterPro"/>
</dbReference>
<keyword evidence="2 4" id="KW-0479">Metal-binding</keyword>
<evidence type="ECO:0000256" key="3">
    <source>
        <dbReference type="ARBA" id="ARBA00023004"/>
    </source>
</evidence>
<organism evidence="6 7">
    <name type="scientific">Lutibaculum baratangense AMV1</name>
    <dbReference type="NCBI Taxonomy" id="631454"/>
    <lineage>
        <taxon>Bacteria</taxon>
        <taxon>Pseudomonadati</taxon>
        <taxon>Pseudomonadota</taxon>
        <taxon>Alphaproteobacteria</taxon>
        <taxon>Hyphomicrobiales</taxon>
        <taxon>Tepidamorphaceae</taxon>
        <taxon>Lutibaculum</taxon>
    </lineage>
</organism>
<sequence>MNIRDNLPKYAVLAFLALGTGLFVWRSLAPGDAPDARVAVTVPDELSPVAMEGKAVFDENCADCHGANAAGTEQGPPLVHDIYNPGHHANMAFVLAASQGVRAHHWRFGNMPPQPGVTQTEVEKVVQYVRELQQANGITYRPHNM</sequence>
<keyword evidence="3 4" id="KW-0408">Iron</keyword>
<dbReference type="PATRIC" id="fig|631454.5.peg.64"/>
<accession>V4RNA0</accession>
<dbReference type="Proteomes" id="UP000017819">
    <property type="component" value="Unassembled WGS sequence"/>
</dbReference>
<evidence type="ECO:0000313" key="7">
    <source>
        <dbReference type="Proteomes" id="UP000017819"/>
    </source>
</evidence>
<dbReference type="RefSeq" id="WP_023430223.1">
    <property type="nucleotide sequence ID" value="NZ_AWXZ01000004.1"/>
</dbReference>
<name>V4RNA0_9HYPH</name>
<keyword evidence="1 4" id="KW-0349">Heme</keyword>
<protein>
    <submittedName>
        <fullName evidence="6">Cytochrome c family protein</fullName>
    </submittedName>
</protein>
<evidence type="ECO:0000313" key="6">
    <source>
        <dbReference type="EMBL" id="ESR27461.1"/>
    </source>
</evidence>
<dbReference type="InterPro" id="IPR009056">
    <property type="entry name" value="Cyt_c-like_dom"/>
</dbReference>
<dbReference type="SUPFAM" id="SSF46626">
    <property type="entry name" value="Cytochrome c"/>
    <property type="match status" value="1"/>
</dbReference>